<evidence type="ECO:0000313" key="2">
    <source>
        <dbReference type="Proteomes" id="UP000176682"/>
    </source>
</evidence>
<proteinExistence type="predicted"/>
<accession>A0A1F5FG82</accession>
<sequence>MIPEIERQLLSKETDHTQRVLIRVGDVNVELKLSHPDQFKYIERFGFPHIHAGDETSKPSYSLLAIKDESFQAATLIPSDAQTDEDGLFWGRGIDFQFIGSTKFNYLNLYWQEDGRKHIACVGKYPEYGLASYLKALLLSDYRSSHDAITFHAATIVNTNNQKSIVVSTADHQEERRRFGKTTTMLSCLTDPDRSFAFATNDELILGWNNDDLVVLPFPNEIPIRESALSRSGLDIHTSTLLEAYTETDPITQEKLRVATSTGLIESGYQVSNIDKISYWFFVDLHPDLTDLVPEFITSDKAKEMFKRSIFERRVREMNGELAYGEHLYVQPSLPENLDAELERMFTQLTGQGVQFILLTGGMNQDKMRDIIKQITNQ</sequence>
<dbReference type="EMBL" id="MFAM01000039">
    <property type="protein sequence ID" value="OGD78650.1"/>
    <property type="molecule type" value="Genomic_DNA"/>
</dbReference>
<dbReference type="Proteomes" id="UP000176682">
    <property type="component" value="Unassembled WGS sequence"/>
</dbReference>
<organism evidence="1 2">
    <name type="scientific">Candidatus Collierbacteria bacterium RIFOXYB1_FULL_49_13</name>
    <dbReference type="NCBI Taxonomy" id="1817728"/>
    <lineage>
        <taxon>Bacteria</taxon>
        <taxon>Candidatus Collieribacteriota</taxon>
    </lineage>
</organism>
<gene>
    <name evidence="1" type="ORF">A2368_01930</name>
</gene>
<protein>
    <submittedName>
        <fullName evidence="1">Uncharacterized protein</fullName>
    </submittedName>
</protein>
<dbReference type="AlphaFoldDB" id="A0A1F5FG82"/>
<reference evidence="1 2" key="1">
    <citation type="journal article" date="2016" name="Nat. Commun.">
        <title>Thousands of microbial genomes shed light on interconnected biogeochemical processes in an aquifer system.</title>
        <authorList>
            <person name="Anantharaman K."/>
            <person name="Brown C.T."/>
            <person name="Hug L.A."/>
            <person name="Sharon I."/>
            <person name="Castelle C.J."/>
            <person name="Probst A.J."/>
            <person name="Thomas B.C."/>
            <person name="Singh A."/>
            <person name="Wilkins M.J."/>
            <person name="Karaoz U."/>
            <person name="Brodie E.L."/>
            <person name="Williams K.H."/>
            <person name="Hubbard S.S."/>
            <person name="Banfield J.F."/>
        </authorList>
    </citation>
    <scope>NUCLEOTIDE SEQUENCE [LARGE SCALE GENOMIC DNA]</scope>
</reference>
<name>A0A1F5FG82_9BACT</name>
<evidence type="ECO:0000313" key="1">
    <source>
        <dbReference type="EMBL" id="OGD78650.1"/>
    </source>
</evidence>
<comment type="caution">
    <text evidence="1">The sequence shown here is derived from an EMBL/GenBank/DDBJ whole genome shotgun (WGS) entry which is preliminary data.</text>
</comment>